<protein>
    <recommendedName>
        <fullName evidence="7">BZIP domain-containing protein</fullName>
    </recommendedName>
</protein>
<dbReference type="InterPro" id="IPR004827">
    <property type="entry name" value="bZIP"/>
</dbReference>
<name>J3MYF1_ORYBR</name>
<keyword evidence="5" id="KW-0539">Nucleus</keyword>
<organism evidence="8">
    <name type="scientific">Oryza brachyantha</name>
    <name type="common">malo sina</name>
    <dbReference type="NCBI Taxonomy" id="4533"/>
    <lineage>
        <taxon>Eukaryota</taxon>
        <taxon>Viridiplantae</taxon>
        <taxon>Streptophyta</taxon>
        <taxon>Embryophyta</taxon>
        <taxon>Tracheophyta</taxon>
        <taxon>Spermatophyta</taxon>
        <taxon>Magnoliopsida</taxon>
        <taxon>Liliopsida</taxon>
        <taxon>Poales</taxon>
        <taxon>Poaceae</taxon>
        <taxon>BOP clade</taxon>
        <taxon>Oryzoideae</taxon>
        <taxon>Oryzeae</taxon>
        <taxon>Oryzinae</taxon>
        <taxon>Oryza</taxon>
    </lineage>
</organism>
<dbReference type="eggNOG" id="ENOG502S2QU">
    <property type="taxonomic scope" value="Eukaryota"/>
</dbReference>
<dbReference type="Gene3D" id="1.20.5.170">
    <property type="match status" value="1"/>
</dbReference>
<keyword evidence="9" id="KW-1185">Reference proteome</keyword>
<feature type="domain" description="BZIP" evidence="7">
    <location>
        <begin position="83"/>
        <end position="134"/>
    </location>
</feature>
<dbReference type="GO" id="GO:0005634">
    <property type="term" value="C:nucleus"/>
    <property type="evidence" value="ECO:0007669"/>
    <property type="project" value="UniProtKB-SubCell"/>
</dbReference>
<keyword evidence="4" id="KW-0804">Transcription</keyword>
<dbReference type="SUPFAM" id="SSF57959">
    <property type="entry name" value="Leucine zipper domain"/>
    <property type="match status" value="1"/>
</dbReference>
<feature type="region of interest" description="Disordered" evidence="6">
    <location>
        <begin position="152"/>
        <end position="182"/>
    </location>
</feature>
<dbReference type="PANTHER" id="PTHR46324">
    <property type="entry name" value="BASIC LEUCINE ZIPPER 43-RELATED"/>
    <property type="match status" value="1"/>
</dbReference>
<evidence type="ECO:0000313" key="8">
    <source>
        <dbReference type="EnsemblPlants" id="OB09G20300.1"/>
    </source>
</evidence>
<dbReference type="GeneID" id="102701103"/>
<dbReference type="HOGENOM" id="CLU_079478_2_0_1"/>
<sequence>MLQHHYYGEVASLHCLSPPSLPFSSHYHSSNMITTMPSSPFHFPAATICEPIQEVLPVAAAAGNCPAGSGSTDDAYQMAAAEEERRRRRMISNRESARRSRMRKQRQLSELRGQVVHLRDANRRLLDELNQAMRGCSDVHCENGRLRKERAELQARLEHLMQGQKNTSPSSSSEPCENNDTE</sequence>
<dbReference type="Proteomes" id="UP000006038">
    <property type="component" value="Chromosome 9"/>
</dbReference>
<keyword evidence="2" id="KW-0805">Transcription regulation</keyword>
<feature type="region of interest" description="Disordered" evidence="6">
    <location>
        <begin position="83"/>
        <end position="108"/>
    </location>
</feature>
<evidence type="ECO:0000259" key="7">
    <source>
        <dbReference type="PROSITE" id="PS50217"/>
    </source>
</evidence>
<dbReference type="CDD" id="cd14702">
    <property type="entry name" value="bZIP_plant_GBF1"/>
    <property type="match status" value="1"/>
</dbReference>
<comment type="subcellular location">
    <subcellularLocation>
        <location evidence="1">Nucleus</location>
    </subcellularLocation>
</comment>
<evidence type="ECO:0000256" key="3">
    <source>
        <dbReference type="ARBA" id="ARBA00023125"/>
    </source>
</evidence>
<dbReference type="InterPro" id="IPR046347">
    <property type="entry name" value="bZIP_sf"/>
</dbReference>
<dbReference type="PROSITE" id="PS00036">
    <property type="entry name" value="BZIP_BASIC"/>
    <property type="match status" value="1"/>
</dbReference>
<dbReference type="GO" id="GO:0003700">
    <property type="term" value="F:DNA-binding transcription factor activity"/>
    <property type="evidence" value="ECO:0007669"/>
    <property type="project" value="InterPro"/>
</dbReference>
<dbReference type="SMART" id="SM00338">
    <property type="entry name" value="BRLZ"/>
    <property type="match status" value="1"/>
</dbReference>
<keyword evidence="3" id="KW-0238">DNA-binding</keyword>
<dbReference type="Pfam" id="PF00170">
    <property type="entry name" value="bZIP_1"/>
    <property type="match status" value="1"/>
</dbReference>
<dbReference type="InterPro" id="IPR045314">
    <property type="entry name" value="bZIP_plant_GBF1"/>
</dbReference>
<evidence type="ECO:0000256" key="6">
    <source>
        <dbReference type="SAM" id="MobiDB-lite"/>
    </source>
</evidence>
<dbReference type="FunFam" id="1.20.5.170:FF:000020">
    <property type="entry name" value="BZIP transcription factor"/>
    <property type="match status" value="1"/>
</dbReference>
<reference evidence="8" key="1">
    <citation type="journal article" date="2013" name="Nat. Commun.">
        <title>Whole-genome sequencing of Oryza brachyantha reveals mechanisms underlying Oryza genome evolution.</title>
        <authorList>
            <person name="Chen J."/>
            <person name="Huang Q."/>
            <person name="Gao D."/>
            <person name="Wang J."/>
            <person name="Lang Y."/>
            <person name="Liu T."/>
            <person name="Li B."/>
            <person name="Bai Z."/>
            <person name="Luis Goicoechea J."/>
            <person name="Liang C."/>
            <person name="Chen C."/>
            <person name="Zhang W."/>
            <person name="Sun S."/>
            <person name="Liao Y."/>
            <person name="Zhang X."/>
            <person name="Yang L."/>
            <person name="Song C."/>
            <person name="Wang M."/>
            <person name="Shi J."/>
            <person name="Liu G."/>
            <person name="Liu J."/>
            <person name="Zhou H."/>
            <person name="Zhou W."/>
            <person name="Yu Q."/>
            <person name="An N."/>
            <person name="Chen Y."/>
            <person name="Cai Q."/>
            <person name="Wang B."/>
            <person name="Liu B."/>
            <person name="Min J."/>
            <person name="Huang Y."/>
            <person name="Wu H."/>
            <person name="Li Z."/>
            <person name="Zhang Y."/>
            <person name="Yin Y."/>
            <person name="Song W."/>
            <person name="Jiang J."/>
            <person name="Jackson S.A."/>
            <person name="Wing R.A."/>
            <person name="Wang J."/>
            <person name="Chen M."/>
        </authorList>
    </citation>
    <scope>NUCLEOTIDE SEQUENCE [LARGE SCALE GENOMIC DNA]</scope>
    <source>
        <strain evidence="8">cv. IRGC 101232</strain>
    </source>
</reference>
<evidence type="ECO:0000256" key="1">
    <source>
        <dbReference type="ARBA" id="ARBA00004123"/>
    </source>
</evidence>
<evidence type="ECO:0000256" key="4">
    <source>
        <dbReference type="ARBA" id="ARBA00023163"/>
    </source>
</evidence>
<accession>J3MYF1</accession>
<dbReference type="GO" id="GO:0003677">
    <property type="term" value="F:DNA binding"/>
    <property type="evidence" value="ECO:0007669"/>
    <property type="project" value="UniProtKB-KW"/>
</dbReference>
<dbReference type="OMA" id="CCENARL"/>
<dbReference type="Gramene" id="OB09G20300.1">
    <property type="protein sequence ID" value="OB09G20300.1"/>
    <property type="gene ID" value="OB09G20300"/>
</dbReference>
<dbReference type="EnsemblPlants" id="OB09G20300.1">
    <property type="protein sequence ID" value="OB09G20300.1"/>
    <property type="gene ID" value="OB09G20300"/>
</dbReference>
<dbReference type="RefSeq" id="XP_006660738.1">
    <property type="nucleotide sequence ID" value="XM_006660675.2"/>
</dbReference>
<evidence type="ECO:0000313" key="9">
    <source>
        <dbReference type="Proteomes" id="UP000006038"/>
    </source>
</evidence>
<reference evidence="8" key="2">
    <citation type="submission" date="2013-04" db="UniProtKB">
        <authorList>
            <consortium name="EnsemblPlants"/>
        </authorList>
    </citation>
    <scope>IDENTIFICATION</scope>
</reference>
<dbReference type="OrthoDB" id="551672at2759"/>
<dbReference type="KEGG" id="obr:102701103"/>
<evidence type="ECO:0000256" key="2">
    <source>
        <dbReference type="ARBA" id="ARBA00023015"/>
    </source>
</evidence>
<dbReference type="PROSITE" id="PS50217">
    <property type="entry name" value="BZIP"/>
    <property type="match status" value="1"/>
</dbReference>
<dbReference type="InterPro" id="IPR044521">
    <property type="entry name" value="AtbZIP8/43"/>
</dbReference>
<proteinExistence type="predicted"/>
<evidence type="ECO:0000256" key="5">
    <source>
        <dbReference type="ARBA" id="ARBA00023242"/>
    </source>
</evidence>
<dbReference type="PANTHER" id="PTHR46324:SF1">
    <property type="entry name" value="BASIC LEUCINE-ZIPPER 58"/>
    <property type="match status" value="1"/>
</dbReference>
<gene>
    <name evidence="8" type="primary">LOC102701103</name>
</gene>
<dbReference type="AlphaFoldDB" id="J3MYF1"/>